<dbReference type="GO" id="GO:0005886">
    <property type="term" value="C:plasma membrane"/>
    <property type="evidence" value="ECO:0007669"/>
    <property type="project" value="UniProtKB-SubCell"/>
</dbReference>
<evidence type="ECO:0000256" key="6">
    <source>
        <dbReference type="SAM" id="Phobius"/>
    </source>
</evidence>
<feature type="transmembrane region" description="Helical" evidence="6">
    <location>
        <begin position="109"/>
        <end position="127"/>
    </location>
</feature>
<dbReference type="InterPro" id="IPR010343">
    <property type="entry name" value="ArAE_1"/>
</dbReference>
<feature type="transmembrane region" description="Helical" evidence="6">
    <location>
        <begin position="12"/>
        <end position="29"/>
    </location>
</feature>
<reference evidence="7 8" key="1">
    <citation type="submission" date="2016-02" db="EMBL/GenBank/DDBJ databases">
        <title>Genome sequence of Clostridium thermobutyricum DSM 4928.</title>
        <authorList>
            <person name="Poehlein A."/>
            <person name="Daniel R."/>
        </authorList>
    </citation>
    <scope>NUCLEOTIDE SEQUENCE [LARGE SCALE GENOMIC DNA]</scope>
    <source>
        <strain evidence="7 8">DSM 4928</strain>
    </source>
</reference>
<dbReference type="AlphaFoldDB" id="A0A1V4SUB2"/>
<dbReference type="OrthoDB" id="1653617at2"/>
<dbReference type="Proteomes" id="UP000191448">
    <property type="component" value="Unassembled WGS sequence"/>
</dbReference>
<accession>A0A1V4SUB2</accession>
<dbReference type="RefSeq" id="WP_002599029.1">
    <property type="nucleotide sequence ID" value="NZ_LTAY01000059.1"/>
</dbReference>
<evidence type="ECO:0000256" key="5">
    <source>
        <dbReference type="ARBA" id="ARBA00023136"/>
    </source>
</evidence>
<feature type="transmembrane region" description="Helical" evidence="6">
    <location>
        <begin position="86"/>
        <end position="102"/>
    </location>
</feature>
<evidence type="ECO:0000256" key="2">
    <source>
        <dbReference type="ARBA" id="ARBA00022475"/>
    </source>
</evidence>
<dbReference type="EMBL" id="LTAY01000059">
    <property type="protein sequence ID" value="OPX47056.1"/>
    <property type="molecule type" value="Genomic_DNA"/>
</dbReference>
<gene>
    <name evidence="7" type="ORF">CLTHE_22950</name>
</gene>
<keyword evidence="4 6" id="KW-1133">Transmembrane helix</keyword>
<comment type="subcellular location">
    <subcellularLocation>
        <location evidence="1">Cell membrane</location>
        <topology evidence="1">Multi-pass membrane protein</topology>
    </subcellularLocation>
</comment>
<dbReference type="PANTHER" id="PTHR30509:SF9">
    <property type="entry name" value="MULTIDRUG RESISTANCE PROTEIN MDTO"/>
    <property type="match status" value="1"/>
</dbReference>
<proteinExistence type="predicted"/>
<keyword evidence="3 6" id="KW-0812">Transmembrane</keyword>
<organism evidence="7 8">
    <name type="scientific">Clostridium thermobutyricum DSM 4928</name>
    <dbReference type="NCBI Taxonomy" id="1121339"/>
    <lineage>
        <taxon>Bacteria</taxon>
        <taxon>Bacillati</taxon>
        <taxon>Bacillota</taxon>
        <taxon>Clostridia</taxon>
        <taxon>Eubacteriales</taxon>
        <taxon>Clostridiaceae</taxon>
        <taxon>Clostridium</taxon>
    </lineage>
</organism>
<feature type="transmembrane region" description="Helical" evidence="6">
    <location>
        <begin position="60"/>
        <end position="80"/>
    </location>
</feature>
<protein>
    <submittedName>
        <fullName evidence="7">Fusaric acid resistance protein family protein</fullName>
    </submittedName>
</protein>
<dbReference type="Pfam" id="PF06081">
    <property type="entry name" value="ArAE_1"/>
    <property type="match status" value="1"/>
</dbReference>
<evidence type="ECO:0000256" key="3">
    <source>
        <dbReference type="ARBA" id="ARBA00022692"/>
    </source>
</evidence>
<evidence type="ECO:0000256" key="4">
    <source>
        <dbReference type="ARBA" id="ARBA00022989"/>
    </source>
</evidence>
<evidence type="ECO:0000313" key="8">
    <source>
        <dbReference type="Proteomes" id="UP000191448"/>
    </source>
</evidence>
<sequence>MKLNFHKIGLRNIKTALSVVICMVIFSAIGDENPFYACIAAVICMKDTVSSSFTMGKNRLIGTIIGALFGTLFIYILIHITFLTHYIPFISGIGIVIVIYTCNLFNKPGSVTIACIVFLVIMVNYSGPQSYAYALNRSMDTAIGIIVAILVNKYFNPPAEEAKVEK</sequence>
<name>A0A1V4SUB2_9CLOT</name>
<evidence type="ECO:0000256" key="1">
    <source>
        <dbReference type="ARBA" id="ARBA00004651"/>
    </source>
</evidence>
<keyword evidence="2" id="KW-1003">Cell membrane</keyword>
<dbReference type="PANTHER" id="PTHR30509">
    <property type="entry name" value="P-HYDROXYBENZOIC ACID EFFLUX PUMP SUBUNIT-RELATED"/>
    <property type="match status" value="1"/>
</dbReference>
<evidence type="ECO:0000313" key="7">
    <source>
        <dbReference type="EMBL" id="OPX47056.1"/>
    </source>
</evidence>
<keyword evidence="5 6" id="KW-0472">Membrane</keyword>
<comment type="caution">
    <text evidence="7">The sequence shown here is derived from an EMBL/GenBank/DDBJ whole genome shotgun (WGS) entry which is preliminary data.</text>
</comment>